<dbReference type="AlphaFoldDB" id="A0A078GQ32"/>
<evidence type="ECO:0000313" key="1">
    <source>
        <dbReference type="EMBL" id="CDY26768.1"/>
    </source>
</evidence>
<dbReference type="PaxDb" id="3708-A0A078GQ32"/>
<gene>
    <name evidence="1" type="primary">BnaC09g08950D</name>
    <name evidence="1" type="ORF">GSBRNA2T00035698001</name>
</gene>
<evidence type="ECO:0000313" key="2">
    <source>
        <dbReference type="Proteomes" id="UP000028999"/>
    </source>
</evidence>
<protein>
    <submittedName>
        <fullName evidence="1">BnaC09g08950D protein</fullName>
    </submittedName>
</protein>
<name>A0A078GQ32_BRANA</name>
<sequence length="20" mass="2573">MTIYRRRVSVIGRHYYIILY</sequence>
<organism evidence="1 2">
    <name type="scientific">Brassica napus</name>
    <name type="common">Rape</name>
    <dbReference type="NCBI Taxonomy" id="3708"/>
    <lineage>
        <taxon>Eukaryota</taxon>
        <taxon>Viridiplantae</taxon>
        <taxon>Streptophyta</taxon>
        <taxon>Embryophyta</taxon>
        <taxon>Tracheophyta</taxon>
        <taxon>Spermatophyta</taxon>
        <taxon>Magnoliopsida</taxon>
        <taxon>eudicotyledons</taxon>
        <taxon>Gunneridae</taxon>
        <taxon>Pentapetalae</taxon>
        <taxon>rosids</taxon>
        <taxon>malvids</taxon>
        <taxon>Brassicales</taxon>
        <taxon>Brassicaceae</taxon>
        <taxon>Brassiceae</taxon>
        <taxon>Brassica</taxon>
    </lineage>
</organism>
<dbReference type="EMBL" id="LK032194">
    <property type="protein sequence ID" value="CDY26768.1"/>
    <property type="molecule type" value="Genomic_DNA"/>
</dbReference>
<keyword evidence="2" id="KW-1185">Reference proteome</keyword>
<dbReference type="Gramene" id="CDY26768">
    <property type="protein sequence ID" value="CDY26768"/>
    <property type="gene ID" value="GSBRNA2T00035698001"/>
</dbReference>
<dbReference type="Proteomes" id="UP000028999">
    <property type="component" value="Unassembled WGS sequence"/>
</dbReference>
<accession>A0A078GQ32</accession>
<reference evidence="1 2" key="1">
    <citation type="journal article" date="2014" name="Science">
        <title>Plant genetics. Early allopolyploid evolution in the post-Neolithic Brassica napus oilseed genome.</title>
        <authorList>
            <person name="Chalhoub B."/>
            <person name="Denoeud F."/>
            <person name="Liu S."/>
            <person name="Parkin I.A."/>
            <person name="Tang H."/>
            <person name="Wang X."/>
            <person name="Chiquet J."/>
            <person name="Belcram H."/>
            <person name="Tong C."/>
            <person name="Samans B."/>
            <person name="Correa M."/>
            <person name="Da Silva C."/>
            <person name="Just J."/>
            <person name="Falentin C."/>
            <person name="Koh C.S."/>
            <person name="Le Clainche I."/>
            <person name="Bernard M."/>
            <person name="Bento P."/>
            <person name="Noel B."/>
            <person name="Labadie K."/>
            <person name="Alberti A."/>
            <person name="Charles M."/>
            <person name="Arnaud D."/>
            <person name="Guo H."/>
            <person name="Daviaud C."/>
            <person name="Alamery S."/>
            <person name="Jabbari K."/>
            <person name="Zhao M."/>
            <person name="Edger P.P."/>
            <person name="Chelaifa H."/>
            <person name="Tack D."/>
            <person name="Lassalle G."/>
            <person name="Mestiri I."/>
            <person name="Schnel N."/>
            <person name="Le Paslier M.C."/>
            <person name="Fan G."/>
            <person name="Renault V."/>
            <person name="Bayer P.E."/>
            <person name="Golicz A.A."/>
            <person name="Manoli S."/>
            <person name="Lee T.H."/>
            <person name="Thi V.H."/>
            <person name="Chalabi S."/>
            <person name="Hu Q."/>
            <person name="Fan C."/>
            <person name="Tollenaere R."/>
            <person name="Lu Y."/>
            <person name="Battail C."/>
            <person name="Shen J."/>
            <person name="Sidebottom C.H."/>
            <person name="Wang X."/>
            <person name="Canaguier A."/>
            <person name="Chauveau A."/>
            <person name="Berard A."/>
            <person name="Deniot G."/>
            <person name="Guan M."/>
            <person name="Liu Z."/>
            <person name="Sun F."/>
            <person name="Lim Y.P."/>
            <person name="Lyons E."/>
            <person name="Town C.D."/>
            <person name="Bancroft I."/>
            <person name="Wang X."/>
            <person name="Meng J."/>
            <person name="Ma J."/>
            <person name="Pires J.C."/>
            <person name="King G.J."/>
            <person name="Brunel D."/>
            <person name="Delourme R."/>
            <person name="Renard M."/>
            <person name="Aury J.M."/>
            <person name="Adams K.L."/>
            <person name="Batley J."/>
            <person name="Snowdon R.J."/>
            <person name="Tost J."/>
            <person name="Edwards D."/>
            <person name="Zhou Y."/>
            <person name="Hua W."/>
            <person name="Sharpe A.G."/>
            <person name="Paterson A.H."/>
            <person name="Guan C."/>
            <person name="Wincker P."/>
        </authorList>
    </citation>
    <scope>NUCLEOTIDE SEQUENCE [LARGE SCALE GENOMIC DNA]</scope>
    <source>
        <strain evidence="2">cv. Darmor-bzh</strain>
    </source>
</reference>
<proteinExistence type="predicted"/>